<dbReference type="Proteomes" id="UP000744438">
    <property type="component" value="Unassembled WGS sequence"/>
</dbReference>
<dbReference type="InterPro" id="IPR045002">
    <property type="entry name" value="Ech1-like"/>
</dbReference>
<dbReference type="InterPro" id="IPR014748">
    <property type="entry name" value="Enoyl-CoA_hydra_C"/>
</dbReference>
<dbReference type="EMBL" id="JADHQC010000002">
    <property type="protein sequence ID" value="MBL6811390.1"/>
    <property type="molecule type" value="Genomic_DNA"/>
</dbReference>
<dbReference type="InterPro" id="IPR001753">
    <property type="entry name" value="Enoyl-CoA_hydra/iso"/>
</dbReference>
<gene>
    <name evidence="7" type="ORF">ISQ63_00745</name>
</gene>
<dbReference type="PANTHER" id="PTHR43149:SF3">
    <property type="entry name" value="DELTA(3,5)-DELTA(2,4)-DIENOYL-COA ISOMERASE, PEROXISOMAL-LIKE"/>
    <property type="match status" value="1"/>
</dbReference>
<dbReference type="GO" id="GO:0006631">
    <property type="term" value="P:fatty acid metabolic process"/>
    <property type="evidence" value="ECO:0007669"/>
    <property type="project" value="UniProtKB-KW"/>
</dbReference>
<evidence type="ECO:0000256" key="1">
    <source>
        <dbReference type="ARBA" id="ARBA00005005"/>
    </source>
</evidence>
<dbReference type="Pfam" id="PF00378">
    <property type="entry name" value="ECH_1"/>
    <property type="match status" value="1"/>
</dbReference>
<dbReference type="NCBIfam" id="NF004794">
    <property type="entry name" value="PRK06142.1"/>
    <property type="match status" value="1"/>
</dbReference>
<dbReference type="InterPro" id="IPR029045">
    <property type="entry name" value="ClpP/crotonase-like_dom_sf"/>
</dbReference>
<comment type="caution">
    <text evidence="7">The sequence shown here is derived from an EMBL/GenBank/DDBJ whole genome shotgun (WGS) entry which is preliminary data.</text>
</comment>
<dbReference type="FunFam" id="1.10.12.10:FF:000004">
    <property type="entry name" value="Delta3,5-delta2,4-dienoyl-CoA isomerase"/>
    <property type="match status" value="1"/>
</dbReference>
<evidence type="ECO:0000256" key="4">
    <source>
        <dbReference type="ARBA" id="ARBA00023098"/>
    </source>
</evidence>
<name>A0A937HVM7_9GAMM</name>
<dbReference type="Gene3D" id="3.90.226.10">
    <property type="entry name" value="2-enoyl-CoA Hydratase, Chain A, domain 1"/>
    <property type="match status" value="1"/>
</dbReference>
<evidence type="ECO:0000256" key="6">
    <source>
        <dbReference type="RuleBase" id="RU003707"/>
    </source>
</evidence>
<comment type="similarity">
    <text evidence="2 6">Belongs to the enoyl-CoA hydratase/isomerase family.</text>
</comment>
<comment type="pathway">
    <text evidence="1">Lipid metabolism; fatty acid beta-oxidation.</text>
</comment>
<protein>
    <submittedName>
        <fullName evidence="7">Crotonase/enoyl-CoA hydratase family protein</fullName>
    </submittedName>
</protein>
<evidence type="ECO:0000313" key="8">
    <source>
        <dbReference type="Proteomes" id="UP000744438"/>
    </source>
</evidence>
<sequence>MTNKYTCFDLEIKNKVAYVTMCRPDEYNTMNKAFWSELPHLVEKISDDASARVIVLSSTGKHFCAGMDLSNFSLSDNPTEPKTSNTHNGMKKEAGFRITLDLQHTITSLEKARIPVISAIQGGCIGGGLDLATATDMRFCTKEAFFCIQEINIGMAADVGTLQRIPRLIPEGVVRELAYTGRRFFADEAKAHGLVNKVFDSHEEMMSAVKIIAEEIASKGPLAIAGTKEILNYGRDHTIEESLNHVALWNAAMGISDEMSVAFEAKANKKDPEFDDLIPRTGRKYLDGGYQG</sequence>
<dbReference type="PROSITE" id="PS00166">
    <property type="entry name" value="ENOYL_COA_HYDRATASE"/>
    <property type="match status" value="1"/>
</dbReference>
<dbReference type="CDD" id="cd06558">
    <property type="entry name" value="crotonase-like"/>
    <property type="match status" value="1"/>
</dbReference>
<keyword evidence="3" id="KW-0276">Fatty acid metabolism</keyword>
<reference evidence="7" key="1">
    <citation type="submission" date="2020-10" db="EMBL/GenBank/DDBJ databases">
        <title>Microbiome of the Black Sea water column analyzed by genome centric metagenomics.</title>
        <authorList>
            <person name="Cabello-Yeves P.J."/>
            <person name="Callieri C."/>
            <person name="Picazo A."/>
            <person name="Mehrshad M."/>
            <person name="Haro-Moreno J.M."/>
            <person name="Roda-Garcia J."/>
            <person name="Dzembekova N."/>
            <person name="Slabakova V."/>
            <person name="Slabakova N."/>
            <person name="Moncheva S."/>
            <person name="Rodriguez-Valera F."/>
        </authorList>
    </citation>
    <scope>NUCLEOTIDE SEQUENCE</scope>
    <source>
        <strain evidence="7">BS307-5m-G49</strain>
    </source>
</reference>
<keyword evidence="4" id="KW-0443">Lipid metabolism</keyword>
<evidence type="ECO:0000256" key="3">
    <source>
        <dbReference type="ARBA" id="ARBA00022832"/>
    </source>
</evidence>
<dbReference type="Gene3D" id="1.10.12.10">
    <property type="entry name" value="Lyase 2-enoyl-coa Hydratase, Chain A, domain 2"/>
    <property type="match status" value="1"/>
</dbReference>
<evidence type="ECO:0000313" key="7">
    <source>
        <dbReference type="EMBL" id="MBL6811390.1"/>
    </source>
</evidence>
<organism evidence="7 8">
    <name type="scientific">SAR86 cluster bacterium</name>
    <dbReference type="NCBI Taxonomy" id="2030880"/>
    <lineage>
        <taxon>Bacteria</taxon>
        <taxon>Pseudomonadati</taxon>
        <taxon>Pseudomonadota</taxon>
        <taxon>Gammaproteobacteria</taxon>
        <taxon>SAR86 cluster</taxon>
    </lineage>
</organism>
<dbReference type="PANTHER" id="PTHR43149">
    <property type="entry name" value="ENOYL-COA HYDRATASE"/>
    <property type="match status" value="1"/>
</dbReference>
<dbReference type="InterPro" id="IPR018376">
    <property type="entry name" value="Enoyl-CoA_hyd/isom_CS"/>
</dbReference>
<evidence type="ECO:0000256" key="2">
    <source>
        <dbReference type="ARBA" id="ARBA00005254"/>
    </source>
</evidence>
<keyword evidence="5" id="KW-0413">Isomerase</keyword>
<accession>A0A937HVM7</accession>
<evidence type="ECO:0000256" key="5">
    <source>
        <dbReference type="ARBA" id="ARBA00023235"/>
    </source>
</evidence>
<dbReference type="GO" id="GO:0016853">
    <property type="term" value="F:isomerase activity"/>
    <property type="evidence" value="ECO:0007669"/>
    <property type="project" value="UniProtKB-KW"/>
</dbReference>
<proteinExistence type="inferred from homology"/>
<dbReference type="AlphaFoldDB" id="A0A937HVM7"/>
<dbReference type="SUPFAM" id="SSF52096">
    <property type="entry name" value="ClpP/crotonase"/>
    <property type="match status" value="1"/>
</dbReference>